<evidence type="ECO:0000313" key="5">
    <source>
        <dbReference type="Proteomes" id="UP000479710"/>
    </source>
</evidence>
<dbReference type="GO" id="GO:0008194">
    <property type="term" value="F:UDP-glycosyltransferase activity"/>
    <property type="evidence" value="ECO:0007669"/>
    <property type="project" value="InterPro"/>
</dbReference>
<evidence type="ECO:0000313" key="4">
    <source>
        <dbReference type="EMBL" id="KAF0893475.1"/>
    </source>
</evidence>
<dbReference type="Proteomes" id="UP000479710">
    <property type="component" value="Unassembled WGS sequence"/>
</dbReference>
<proteinExistence type="inferred from homology"/>
<keyword evidence="2 3" id="KW-0808">Transferase</keyword>
<keyword evidence="5" id="KW-1185">Reference proteome</keyword>
<protein>
    <submittedName>
        <fullName evidence="4">Uncharacterized protein</fullName>
    </submittedName>
</protein>
<comment type="similarity">
    <text evidence="1 3">Belongs to the UDP-glycosyltransferase family.</text>
</comment>
<evidence type="ECO:0000256" key="1">
    <source>
        <dbReference type="ARBA" id="ARBA00009995"/>
    </source>
</evidence>
<dbReference type="PANTHER" id="PTHR48045:SF22">
    <property type="entry name" value="UDP-GLUCURONOSYL_UDP-GLUCOSYLTRANSFERASE"/>
    <property type="match status" value="1"/>
</dbReference>
<dbReference type="SUPFAM" id="SSF53756">
    <property type="entry name" value="UDP-Glycosyltransferase/glycogen phosphorylase"/>
    <property type="match status" value="1"/>
</dbReference>
<comment type="caution">
    <text evidence="4">The sequence shown here is derived from an EMBL/GenBank/DDBJ whole genome shotgun (WGS) entry which is preliminary data.</text>
</comment>
<keyword evidence="3" id="KW-0328">Glycosyltransferase</keyword>
<dbReference type="InterPro" id="IPR002213">
    <property type="entry name" value="UDP_glucos_trans"/>
</dbReference>
<dbReference type="AlphaFoldDB" id="A0A6G1BYQ7"/>
<dbReference type="Pfam" id="PF00201">
    <property type="entry name" value="UDPGT"/>
    <property type="match status" value="1"/>
</dbReference>
<evidence type="ECO:0000256" key="3">
    <source>
        <dbReference type="RuleBase" id="RU003718"/>
    </source>
</evidence>
<dbReference type="InterPro" id="IPR035595">
    <property type="entry name" value="UDP_glycos_trans_CS"/>
</dbReference>
<dbReference type="OrthoDB" id="691544at2759"/>
<accession>A0A6G1BYQ7</accession>
<gene>
    <name evidence="4" type="ORF">E2562_025268</name>
</gene>
<evidence type="ECO:0000256" key="2">
    <source>
        <dbReference type="ARBA" id="ARBA00022679"/>
    </source>
</evidence>
<dbReference type="PROSITE" id="PS00375">
    <property type="entry name" value="UDPGT"/>
    <property type="match status" value="1"/>
</dbReference>
<organism evidence="4 5">
    <name type="scientific">Oryza meyeriana var. granulata</name>
    <dbReference type="NCBI Taxonomy" id="110450"/>
    <lineage>
        <taxon>Eukaryota</taxon>
        <taxon>Viridiplantae</taxon>
        <taxon>Streptophyta</taxon>
        <taxon>Embryophyta</taxon>
        <taxon>Tracheophyta</taxon>
        <taxon>Spermatophyta</taxon>
        <taxon>Magnoliopsida</taxon>
        <taxon>Liliopsida</taxon>
        <taxon>Poales</taxon>
        <taxon>Poaceae</taxon>
        <taxon>BOP clade</taxon>
        <taxon>Oryzoideae</taxon>
        <taxon>Oryzeae</taxon>
        <taxon>Oryzinae</taxon>
        <taxon>Oryza</taxon>
        <taxon>Oryza meyeriana</taxon>
    </lineage>
</organism>
<dbReference type="PANTHER" id="PTHR48045">
    <property type="entry name" value="UDP-GLYCOSYLTRANSFERASE 72B1"/>
    <property type="match status" value="1"/>
</dbReference>
<reference evidence="4 5" key="1">
    <citation type="submission" date="2019-11" db="EMBL/GenBank/DDBJ databases">
        <title>Whole genome sequence of Oryza granulata.</title>
        <authorList>
            <person name="Li W."/>
        </authorList>
    </citation>
    <scope>NUCLEOTIDE SEQUENCE [LARGE SCALE GENOMIC DNA]</scope>
    <source>
        <strain evidence="5">cv. Menghai</strain>
        <tissue evidence="4">Leaf</tissue>
    </source>
</reference>
<dbReference type="Gene3D" id="3.40.50.2000">
    <property type="entry name" value="Glycogen Phosphorylase B"/>
    <property type="match status" value="2"/>
</dbReference>
<sequence>MDALRQELPYPVFSVGPCIPYTSLQAAEHHAGREEEEPYMAWLDSFLSVSNAQLDEIAIGLAESKVRFLWVLRGDAACSGVRDILRGRDVASDSMVVPWSDQLKVMCHPSVSGFFTHCGMNSTLEAVHAGVPMLTLPIAFDQPIVSQLVVDEWKIGYGLKEKARDEDGVVRREEITAWIPISPYAST</sequence>
<name>A0A6G1BYQ7_9ORYZ</name>
<dbReference type="EMBL" id="SPHZ02000011">
    <property type="protein sequence ID" value="KAF0893475.1"/>
    <property type="molecule type" value="Genomic_DNA"/>
</dbReference>
<dbReference type="CDD" id="cd03784">
    <property type="entry name" value="GT1_Gtf-like"/>
    <property type="match status" value="1"/>
</dbReference>